<gene>
    <name evidence="1" type="ORF">Mesil_3653</name>
</gene>
<dbReference type="AlphaFoldDB" id="D7BJT4"/>
<keyword evidence="1" id="KW-0614">Plasmid</keyword>
<sequence>MIRVGSAFLPDSFAGRSLRERTRKGYGPTAVASRDLERYYALLAEARRRLRGRFGANELEALAFALQSMAEIEHPQLFVLAPESVEESVRYEELCAAGGIEDCADFLQRVRSLGVGELWALIDAVGIYLHLPDEERGAAGWKRLGLL</sequence>
<geneLocation type="plasmid" evidence="1 2">
    <name>pMESIL02</name>
</geneLocation>
<protein>
    <submittedName>
        <fullName evidence="1">Uncharacterized protein</fullName>
    </submittedName>
</protein>
<evidence type="ECO:0000313" key="1">
    <source>
        <dbReference type="EMBL" id="ADH65440.1"/>
    </source>
</evidence>
<reference evidence="1 2" key="1">
    <citation type="journal article" date="2010" name="Stand. Genomic Sci.">
        <title>Complete genome sequence of Meiothermus silvanus type strain (VI-R2).</title>
        <authorList>
            <person name="Sikorski J."/>
            <person name="Tindall B.J."/>
            <person name="Lowry S."/>
            <person name="Lucas S."/>
            <person name="Nolan M."/>
            <person name="Copeland A."/>
            <person name="Glavina Del Rio T."/>
            <person name="Tice H."/>
            <person name="Cheng J.F."/>
            <person name="Han C."/>
            <person name="Pitluck S."/>
            <person name="Liolios K."/>
            <person name="Ivanova N."/>
            <person name="Mavromatis K."/>
            <person name="Mikhailova N."/>
            <person name="Pati A."/>
            <person name="Goodwin L."/>
            <person name="Chen A."/>
            <person name="Palaniappan K."/>
            <person name="Land M."/>
            <person name="Hauser L."/>
            <person name="Chang Y.J."/>
            <person name="Jeffries C.D."/>
            <person name="Rohde M."/>
            <person name="Goker M."/>
            <person name="Woyke T."/>
            <person name="Bristow J."/>
            <person name="Eisen J.A."/>
            <person name="Markowitz V."/>
            <person name="Hugenholtz P."/>
            <person name="Kyrpides N.C."/>
            <person name="Klenk H.P."/>
            <person name="Lapidus A."/>
        </authorList>
    </citation>
    <scope>NUCLEOTIDE SEQUENCE [LARGE SCALE GENOMIC DNA]</scope>
    <source>
        <strain evidence="2">ATCC 700542 / DSM 9946 / VI-R2</strain>
        <plasmid evidence="2">Plasmid pMESIL02</plasmid>
    </source>
</reference>
<proteinExistence type="predicted"/>
<keyword evidence="2" id="KW-1185">Reference proteome</keyword>
<dbReference type="RefSeq" id="WP_013159914.1">
    <property type="nucleotide sequence ID" value="NC_014214.1"/>
</dbReference>
<organism evidence="1 2">
    <name type="scientific">Allomeiothermus silvanus (strain ATCC 700542 / DSM 9946 / NBRC 106475 / NCIMB 13440 / VI-R2)</name>
    <name type="common">Thermus silvanus</name>
    <dbReference type="NCBI Taxonomy" id="526227"/>
    <lineage>
        <taxon>Bacteria</taxon>
        <taxon>Thermotogati</taxon>
        <taxon>Deinococcota</taxon>
        <taxon>Deinococci</taxon>
        <taxon>Thermales</taxon>
        <taxon>Thermaceae</taxon>
        <taxon>Allomeiothermus</taxon>
    </lineage>
</organism>
<dbReference type="EMBL" id="CP002044">
    <property type="protein sequence ID" value="ADH65440.1"/>
    <property type="molecule type" value="Genomic_DNA"/>
</dbReference>
<name>D7BJT4_ALLS1</name>
<evidence type="ECO:0000313" key="2">
    <source>
        <dbReference type="Proteomes" id="UP000001916"/>
    </source>
</evidence>
<accession>D7BJT4</accession>
<dbReference type="KEGG" id="msv:Mesil_3653"/>
<dbReference type="HOGENOM" id="CLU_1765847_0_0_0"/>
<dbReference type="Proteomes" id="UP000001916">
    <property type="component" value="Plasmid pMESIL02"/>
</dbReference>